<accession>A0A9J6FYD6</accession>
<dbReference type="EMBL" id="JABSTR010000004">
    <property type="protein sequence ID" value="KAH9367416.1"/>
    <property type="molecule type" value="Genomic_DNA"/>
</dbReference>
<sequence>MSLPGLSCGNTDSDHRKVLLEVIARKLIKPLFANCAQGKTDTHANVKFLQKKPLSRKIVKL</sequence>
<dbReference type="OrthoDB" id="10364272at2759"/>
<keyword evidence="2" id="KW-1185">Reference proteome</keyword>
<protein>
    <submittedName>
        <fullName evidence="1">Uncharacterized protein</fullName>
    </submittedName>
</protein>
<gene>
    <name evidence="1" type="ORF">HPB48_004011</name>
</gene>
<dbReference type="AlphaFoldDB" id="A0A9J6FYD6"/>
<dbReference type="VEuPathDB" id="VectorBase:HLOH_057461"/>
<evidence type="ECO:0000313" key="2">
    <source>
        <dbReference type="Proteomes" id="UP000821853"/>
    </source>
</evidence>
<reference evidence="1 2" key="1">
    <citation type="journal article" date="2020" name="Cell">
        <title>Large-Scale Comparative Analyses of Tick Genomes Elucidate Their Genetic Diversity and Vector Capacities.</title>
        <authorList>
            <consortium name="Tick Genome and Microbiome Consortium (TIGMIC)"/>
            <person name="Jia N."/>
            <person name="Wang J."/>
            <person name="Shi W."/>
            <person name="Du L."/>
            <person name="Sun Y."/>
            <person name="Zhan W."/>
            <person name="Jiang J.F."/>
            <person name="Wang Q."/>
            <person name="Zhang B."/>
            <person name="Ji P."/>
            <person name="Bell-Sakyi L."/>
            <person name="Cui X.M."/>
            <person name="Yuan T.T."/>
            <person name="Jiang B.G."/>
            <person name="Yang W.F."/>
            <person name="Lam T.T."/>
            <person name="Chang Q.C."/>
            <person name="Ding S.J."/>
            <person name="Wang X.J."/>
            <person name="Zhu J.G."/>
            <person name="Ruan X.D."/>
            <person name="Zhao L."/>
            <person name="Wei J.T."/>
            <person name="Ye R.Z."/>
            <person name="Que T.C."/>
            <person name="Du C.H."/>
            <person name="Zhou Y.H."/>
            <person name="Cheng J.X."/>
            <person name="Dai P.F."/>
            <person name="Guo W.B."/>
            <person name="Han X.H."/>
            <person name="Huang E.J."/>
            <person name="Li L.F."/>
            <person name="Wei W."/>
            <person name="Gao Y.C."/>
            <person name="Liu J.Z."/>
            <person name="Shao H.Z."/>
            <person name="Wang X."/>
            <person name="Wang C.C."/>
            <person name="Yang T.C."/>
            <person name="Huo Q.B."/>
            <person name="Li W."/>
            <person name="Chen H.Y."/>
            <person name="Chen S.E."/>
            <person name="Zhou L.G."/>
            <person name="Ni X.B."/>
            <person name="Tian J.H."/>
            <person name="Sheng Y."/>
            <person name="Liu T."/>
            <person name="Pan Y.S."/>
            <person name="Xia L.Y."/>
            <person name="Li J."/>
            <person name="Zhao F."/>
            <person name="Cao W.C."/>
        </authorList>
    </citation>
    <scope>NUCLEOTIDE SEQUENCE [LARGE SCALE GENOMIC DNA]</scope>
    <source>
        <strain evidence="1">HaeL-2018</strain>
    </source>
</reference>
<proteinExistence type="predicted"/>
<organism evidence="1 2">
    <name type="scientific">Haemaphysalis longicornis</name>
    <name type="common">Bush tick</name>
    <dbReference type="NCBI Taxonomy" id="44386"/>
    <lineage>
        <taxon>Eukaryota</taxon>
        <taxon>Metazoa</taxon>
        <taxon>Ecdysozoa</taxon>
        <taxon>Arthropoda</taxon>
        <taxon>Chelicerata</taxon>
        <taxon>Arachnida</taxon>
        <taxon>Acari</taxon>
        <taxon>Parasitiformes</taxon>
        <taxon>Ixodida</taxon>
        <taxon>Ixodoidea</taxon>
        <taxon>Ixodidae</taxon>
        <taxon>Haemaphysalinae</taxon>
        <taxon>Haemaphysalis</taxon>
    </lineage>
</organism>
<name>A0A9J6FYD6_HAELO</name>
<evidence type="ECO:0000313" key="1">
    <source>
        <dbReference type="EMBL" id="KAH9367416.1"/>
    </source>
</evidence>
<dbReference type="Proteomes" id="UP000821853">
    <property type="component" value="Chromosome 2"/>
</dbReference>
<comment type="caution">
    <text evidence="1">The sequence shown here is derived from an EMBL/GenBank/DDBJ whole genome shotgun (WGS) entry which is preliminary data.</text>
</comment>